<dbReference type="Proteomes" id="UP000655225">
    <property type="component" value="Unassembled WGS sequence"/>
</dbReference>
<dbReference type="PANTHER" id="PTHR31008:SF16">
    <property type="entry name" value="TOLL-INTERLEUKIN-RESISTANCE (TIR) DOMAIN FAMILY PROTEIN"/>
    <property type="match status" value="1"/>
</dbReference>
<accession>A0A834YYB3</accession>
<dbReference type="OrthoDB" id="6078042at2759"/>
<sequence length="137" mass="15709">MDIKNMNPGDKLFGKIDGTIQNCKVGLAVFSPHRCESYFCLRELTTLMESKKKVIPIFVDIKPSELHVMDNGCFGVIELQRFRWALEEAKYTVGFTFDSCNGDWSDLVTRASNIVMESLIEVDKESREWPDRHKNTG</sequence>
<dbReference type="SUPFAM" id="SSF52200">
    <property type="entry name" value="Toll/Interleukin receptor TIR domain"/>
    <property type="match status" value="1"/>
</dbReference>
<dbReference type="PANTHER" id="PTHR31008">
    <property type="entry name" value="COP1-INTERACTING PROTEIN-RELATED"/>
    <property type="match status" value="1"/>
</dbReference>
<dbReference type="Pfam" id="PF01582">
    <property type="entry name" value="TIR"/>
    <property type="match status" value="1"/>
</dbReference>
<reference evidence="2 3" key="1">
    <citation type="submission" date="2020-04" db="EMBL/GenBank/DDBJ databases">
        <title>Plant Genome Project.</title>
        <authorList>
            <person name="Zhang R.-G."/>
        </authorList>
    </citation>
    <scope>NUCLEOTIDE SEQUENCE [LARGE SCALE GENOMIC DNA]</scope>
    <source>
        <strain evidence="2">YNK0</strain>
        <tissue evidence="2">Leaf</tissue>
    </source>
</reference>
<feature type="domain" description="TIR" evidence="1">
    <location>
        <begin position="1"/>
        <end position="112"/>
    </location>
</feature>
<evidence type="ECO:0000313" key="2">
    <source>
        <dbReference type="EMBL" id="KAF8395910.1"/>
    </source>
</evidence>
<keyword evidence="3" id="KW-1185">Reference proteome</keyword>
<dbReference type="InterPro" id="IPR000157">
    <property type="entry name" value="TIR_dom"/>
</dbReference>
<dbReference type="Gene3D" id="3.40.50.10140">
    <property type="entry name" value="Toll/interleukin-1 receptor homology (TIR) domain"/>
    <property type="match status" value="1"/>
</dbReference>
<dbReference type="EMBL" id="JABCRI010000013">
    <property type="protein sequence ID" value="KAF8395910.1"/>
    <property type="molecule type" value="Genomic_DNA"/>
</dbReference>
<gene>
    <name evidence="2" type="ORF">HHK36_019865</name>
</gene>
<dbReference type="GO" id="GO:0007165">
    <property type="term" value="P:signal transduction"/>
    <property type="evidence" value="ECO:0007669"/>
    <property type="project" value="InterPro"/>
</dbReference>
<dbReference type="AlphaFoldDB" id="A0A834YYB3"/>
<organism evidence="2 3">
    <name type="scientific">Tetracentron sinense</name>
    <name type="common">Spur-leaf</name>
    <dbReference type="NCBI Taxonomy" id="13715"/>
    <lineage>
        <taxon>Eukaryota</taxon>
        <taxon>Viridiplantae</taxon>
        <taxon>Streptophyta</taxon>
        <taxon>Embryophyta</taxon>
        <taxon>Tracheophyta</taxon>
        <taxon>Spermatophyta</taxon>
        <taxon>Magnoliopsida</taxon>
        <taxon>Trochodendrales</taxon>
        <taxon>Trochodendraceae</taxon>
        <taxon>Tetracentron</taxon>
    </lineage>
</organism>
<proteinExistence type="predicted"/>
<evidence type="ECO:0000313" key="3">
    <source>
        <dbReference type="Proteomes" id="UP000655225"/>
    </source>
</evidence>
<name>A0A834YYB3_TETSI</name>
<comment type="caution">
    <text evidence="2">The sequence shown here is derived from an EMBL/GenBank/DDBJ whole genome shotgun (WGS) entry which is preliminary data.</text>
</comment>
<dbReference type="PROSITE" id="PS50104">
    <property type="entry name" value="TIR"/>
    <property type="match status" value="1"/>
</dbReference>
<dbReference type="InterPro" id="IPR035897">
    <property type="entry name" value="Toll_tir_struct_dom_sf"/>
</dbReference>
<protein>
    <recommendedName>
        <fullName evidence="1">TIR domain-containing protein</fullName>
    </recommendedName>
</protein>
<evidence type="ECO:0000259" key="1">
    <source>
        <dbReference type="PROSITE" id="PS50104"/>
    </source>
</evidence>